<name>A0A222GCV0_9GAMM</name>
<feature type="coiled-coil region" evidence="1">
    <location>
        <begin position="89"/>
        <end position="123"/>
    </location>
</feature>
<accession>A0A222GCV0</accession>
<proteinExistence type="predicted"/>
<protein>
    <submittedName>
        <fullName evidence="3">Uncharacterized protein</fullName>
    </submittedName>
</protein>
<evidence type="ECO:0000256" key="2">
    <source>
        <dbReference type="SAM" id="Phobius"/>
    </source>
</evidence>
<feature type="transmembrane region" description="Helical" evidence="2">
    <location>
        <begin position="25"/>
        <end position="45"/>
    </location>
</feature>
<keyword evidence="2" id="KW-0472">Membrane</keyword>
<dbReference type="OrthoDB" id="6226948at2"/>
<keyword evidence="2" id="KW-0812">Transmembrane</keyword>
<feature type="transmembrane region" description="Helical" evidence="2">
    <location>
        <begin position="132"/>
        <end position="156"/>
    </location>
</feature>
<reference evidence="3 4" key="1">
    <citation type="submission" date="2017-08" db="EMBL/GenBank/DDBJ databases">
        <title>Complete genome of Colwellia sp. NB097-1, a psychrophile bacterium ioslated from Bering Sea.</title>
        <authorList>
            <person name="Chen X."/>
        </authorList>
    </citation>
    <scope>NUCLEOTIDE SEQUENCE [LARGE SCALE GENOMIC DNA]</scope>
    <source>
        <strain evidence="3 4">NB097-1</strain>
    </source>
</reference>
<dbReference type="RefSeq" id="WP_081153986.1">
    <property type="nucleotide sequence ID" value="NZ_CP020465.1"/>
</dbReference>
<evidence type="ECO:0000313" key="3">
    <source>
        <dbReference type="EMBL" id="ASP49687.1"/>
    </source>
</evidence>
<dbReference type="KEGG" id="cber:B5D82_19095"/>
<sequence>MSTDPAEQTPEALVAAVTVPQRHPFINWLLAILIAALGIYLSIIQFAGLEWLSRSGCLIAVLGVWSGLGGIIQERLLIGRLNFHHRITLARAKRKLRKLKVSAENIENEIQIIEDDFEEKAEKILQAVRLQLGILEVSLLITGTLLWGFGDLFFILNM</sequence>
<keyword evidence="1" id="KW-0175">Coiled coil</keyword>
<feature type="transmembrane region" description="Helical" evidence="2">
    <location>
        <begin position="51"/>
        <end position="72"/>
    </location>
</feature>
<organism evidence="3 4">
    <name type="scientific">Cognaticolwellia beringensis</name>
    <dbReference type="NCBI Taxonomy" id="1967665"/>
    <lineage>
        <taxon>Bacteria</taxon>
        <taxon>Pseudomonadati</taxon>
        <taxon>Pseudomonadota</taxon>
        <taxon>Gammaproteobacteria</taxon>
        <taxon>Alteromonadales</taxon>
        <taxon>Colwelliaceae</taxon>
        <taxon>Cognaticolwellia</taxon>
    </lineage>
</organism>
<keyword evidence="2" id="KW-1133">Transmembrane helix</keyword>
<evidence type="ECO:0000313" key="4">
    <source>
        <dbReference type="Proteomes" id="UP000202259"/>
    </source>
</evidence>
<evidence type="ECO:0000256" key="1">
    <source>
        <dbReference type="SAM" id="Coils"/>
    </source>
</evidence>
<dbReference type="EMBL" id="CP020465">
    <property type="protein sequence ID" value="ASP49687.1"/>
    <property type="molecule type" value="Genomic_DNA"/>
</dbReference>
<dbReference type="Proteomes" id="UP000202259">
    <property type="component" value="Chromosome"/>
</dbReference>
<dbReference type="AlphaFoldDB" id="A0A222GCV0"/>
<keyword evidence="4" id="KW-1185">Reference proteome</keyword>
<gene>
    <name evidence="3" type="ORF">B5D82_19095</name>
</gene>